<comment type="caution">
    <text evidence="1">The sequence shown here is derived from an EMBL/GenBank/DDBJ whole genome shotgun (WGS) entry which is preliminary data.</text>
</comment>
<reference evidence="1" key="1">
    <citation type="submission" date="2021-06" db="EMBL/GenBank/DDBJ databases">
        <authorList>
            <person name="Hodson N. C."/>
            <person name="Mongue J. A."/>
            <person name="Jaron S. K."/>
        </authorList>
    </citation>
    <scope>NUCLEOTIDE SEQUENCE</scope>
</reference>
<keyword evidence="2" id="KW-1185">Reference proteome</keyword>
<evidence type="ECO:0000313" key="1">
    <source>
        <dbReference type="EMBL" id="CAG7786767.1"/>
    </source>
</evidence>
<proteinExistence type="predicted"/>
<gene>
    <name evidence="1" type="ORF">AFUS01_LOCUS25320</name>
</gene>
<sequence>GVLILGGFVSSEEQVYDAGEDAMGDGGVETRRRCLLLERVEKAGP</sequence>
<organism evidence="1 2">
    <name type="scientific">Allacma fusca</name>
    <dbReference type="NCBI Taxonomy" id="39272"/>
    <lineage>
        <taxon>Eukaryota</taxon>
        <taxon>Metazoa</taxon>
        <taxon>Ecdysozoa</taxon>
        <taxon>Arthropoda</taxon>
        <taxon>Hexapoda</taxon>
        <taxon>Collembola</taxon>
        <taxon>Symphypleona</taxon>
        <taxon>Sminthuridae</taxon>
        <taxon>Allacma</taxon>
    </lineage>
</organism>
<dbReference type="EMBL" id="CAJVCH010325638">
    <property type="protein sequence ID" value="CAG7786767.1"/>
    <property type="molecule type" value="Genomic_DNA"/>
</dbReference>
<accession>A0A8J2KKH7</accession>
<protein>
    <submittedName>
        <fullName evidence="1">Uncharacterized protein</fullName>
    </submittedName>
</protein>
<feature type="non-terminal residue" evidence="1">
    <location>
        <position position="1"/>
    </location>
</feature>
<name>A0A8J2KKH7_9HEXA</name>
<dbReference type="AlphaFoldDB" id="A0A8J2KKH7"/>
<evidence type="ECO:0000313" key="2">
    <source>
        <dbReference type="Proteomes" id="UP000708208"/>
    </source>
</evidence>
<dbReference type="Proteomes" id="UP000708208">
    <property type="component" value="Unassembled WGS sequence"/>
</dbReference>